<sequence length="286" mass="30848">MTIIMQGSIVFTRQLAMISAMLPGLLHSLTALLCLLPAALLVVRPVPARDHAFWAAGGLAFIGPALLALALVWGHWVTGFAPTLWVTLTAIIFTFGAASVLLAHMWRLLPLLMPYVVLMAVMATVWQQAQGHALPGTLPSGWLGLHILVGVGTYALLTLAAVAALASFLQERALKQKRRTRLTTQLPAMADAERLSTRLLMAGEAVLAIGLGSGMAVEWFERGRLLTLDHKTLLSLLAFFLIGLLLAAHRFVGMRGRIAARLILVAWLLLTLAYPGVKFVTDVLIS</sequence>
<feature type="domain" description="Cytochrome c assembly protein" evidence="2">
    <location>
        <begin position="80"/>
        <end position="283"/>
    </location>
</feature>
<protein>
    <submittedName>
        <fullName evidence="3">ABC-type uncharacterized transport system, permease component</fullName>
    </submittedName>
</protein>
<evidence type="ECO:0000259" key="2">
    <source>
        <dbReference type="Pfam" id="PF01578"/>
    </source>
</evidence>
<dbReference type="GO" id="GO:0020037">
    <property type="term" value="F:heme binding"/>
    <property type="evidence" value="ECO:0007669"/>
    <property type="project" value="InterPro"/>
</dbReference>
<dbReference type="Proteomes" id="UP000185678">
    <property type="component" value="Unassembled WGS sequence"/>
</dbReference>
<keyword evidence="1" id="KW-1133">Transmembrane helix</keyword>
<dbReference type="STRING" id="80876.SAMN05421779_101768"/>
<keyword evidence="1" id="KW-0812">Transmembrane</keyword>
<feature type="transmembrane region" description="Helical" evidence="1">
    <location>
        <begin position="259"/>
        <end position="277"/>
    </location>
</feature>
<organism evidence="3 4">
    <name type="scientific">Insolitispirillum peregrinum</name>
    <dbReference type="NCBI Taxonomy" id="80876"/>
    <lineage>
        <taxon>Bacteria</taxon>
        <taxon>Pseudomonadati</taxon>
        <taxon>Pseudomonadota</taxon>
        <taxon>Alphaproteobacteria</taxon>
        <taxon>Rhodospirillales</taxon>
        <taxon>Novispirillaceae</taxon>
        <taxon>Insolitispirillum</taxon>
    </lineage>
</organism>
<dbReference type="EMBL" id="FTOA01000001">
    <property type="protein sequence ID" value="SIS42154.1"/>
    <property type="molecule type" value="Genomic_DNA"/>
</dbReference>
<dbReference type="AlphaFoldDB" id="A0A1N7IYN8"/>
<feature type="transmembrane region" description="Helical" evidence="1">
    <location>
        <begin position="199"/>
        <end position="220"/>
    </location>
</feature>
<dbReference type="GO" id="GO:0017004">
    <property type="term" value="P:cytochrome complex assembly"/>
    <property type="evidence" value="ECO:0007669"/>
    <property type="project" value="InterPro"/>
</dbReference>
<keyword evidence="4" id="KW-1185">Reference proteome</keyword>
<dbReference type="InterPro" id="IPR052372">
    <property type="entry name" value="YpjD/HemX"/>
</dbReference>
<dbReference type="GO" id="GO:0005886">
    <property type="term" value="C:plasma membrane"/>
    <property type="evidence" value="ECO:0007669"/>
    <property type="project" value="TreeGrafter"/>
</dbReference>
<reference evidence="3 4" key="1">
    <citation type="submission" date="2017-01" db="EMBL/GenBank/DDBJ databases">
        <authorList>
            <person name="Mah S.A."/>
            <person name="Swanson W.J."/>
            <person name="Moy G.W."/>
            <person name="Vacquier V.D."/>
        </authorList>
    </citation>
    <scope>NUCLEOTIDE SEQUENCE [LARGE SCALE GENOMIC DNA]</scope>
    <source>
        <strain evidence="3 4">DSM 11589</strain>
    </source>
</reference>
<gene>
    <name evidence="3" type="ORF">SAMN05421779_101768</name>
</gene>
<keyword evidence="1" id="KW-0472">Membrane</keyword>
<feature type="transmembrane region" description="Helical" evidence="1">
    <location>
        <begin position="109"/>
        <end position="127"/>
    </location>
</feature>
<accession>A0A1N7IYN8</accession>
<dbReference type="PANTHER" id="PTHR38034">
    <property type="entry name" value="INNER MEMBRANE PROTEIN YPJD"/>
    <property type="match status" value="1"/>
</dbReference>
<proteinExistence type="predicted"/>
<feature type="transmembrane region" description="Helical" evidence="1">
    <location>
        <begin position="147"/>
        <end position="169"/>
    </location>
</feature>
<dbReference type="RefSeq" id="WP_245821245.1">
    <property type="nucleotide sequence ID" value="NZ_FTOA01000001.1"/>
</dbReference>
<name>A0A1N7IYN8_9PROT</name>
<dbReference type="InterPro" id="IPR002541">
    <property type="entry name" value="Cyt_c_assembly"/>
</dbReference>
<evidence type="ECO:0000313" key="3">
    <source>
        <dbReference type="EMBL" id="SIS42154.1"/>
    </source>
</evidence>
<dbReference type="Pfam" id="PF01578">
    <property type="entry name" value="Cytochrom_C_asm"/>
    <property type="match status" value="1"/>
</dbReference>
<evidence type="ECO:0000313" key="4">
    <source>
        <dbReference type="Proteomes" id="UP000185678"/>
    </source>
</evidence>
<feature type="transmembrane region" description="Helical" evidence="1">
    <location>
        <begin position="20"/>
        <end position="43"/>
    </location>
</feature>
<feature type="transmembrane region" description="Helical" evidence="1">
    <location>
        <begin position="52"/>
        <end position="76"/>
    </location>
</feature>
<feature type="transmembrane region" description="Helical" evidence="1">
    <location>
        <begin position="82"/>
        <end position="102"/>
    </location>
</feature>
<dbReference type="PANTHER" id="PTHR38034:SF1">
    <property type="entry name" value="INNER MEMBRANE PROTEIN YPJD"/>
    <property type="match status" value="1"/>
</dbReference>
<evidence type="ECO:0000256" key="1">
    <source>
        <dbReference type="SAM" id="Phobius"/>
    </source>
</evidence>
<feature type="transmembrane region" description="Helical" evidence="1">
    <location>
        <begin position="232"/>
        <end position="252"/>
    </location>
</feature>